<dbReference type="EMBL" id="JADGJW010000214">
    <property type="protein sequence ID" value="KAJ3221700.1"/>
    <property type="molecule type" value="Genomic_DNA"/>
</dbReference>
<dbReference type="GO" id="GO:0015934">
    <property type="term" value="C:large ribosomal subunit"/>
    <property type="evidence" value="ECO:0007669"/>
    <property type="project" value="InterPro"/>
</dbReference>
<gene>
    <name evidence="5" type="ORF">HK099_003223</name>
</gene>
<sequence>MYSQLIRQSAKNKLIFKTFQEYNFKKCFHTKSIQRQQQIDTDEVSPVSSLISDALKESKGITTSLKPNQFREWTFKSDVIDTSPHKCLLVIKTLRNVNLRQALTQLEFSKKKSALKIKSMLNRAFSSINHQINQKMKANPNTRPPPATKDHLELKTMIVGKGIYRRDVRYHGKGMSGRVHHPTCVVKVTLREIIDEKIVDLYKSQLIGKKKTDFENLVDMYKKGFKSKKVKNQLSLSDNRLLLLPTPWDKKGWKYLESKKWTNPNCVLKKKLKTY</sequence>
<dbReference type="InterPro" id="IPR001063">
    <property type="entry name" value="Ribosomal_uL22"/>
</dbReference>
<keyword evidence="6" id="KW-1185">Reference proteome</keyword>
<accession>A0AAD5Y107</accession>
<dbReference type="PANTHER" id="PTHR13501">
    <property type="entry name" value="CHLOROPLAST 50S RIBOSOMAL PROTEIN L22-RELATED"/>
    <property type="match status" value="1"/>
</dbReference>
<dbReference type="Proteomes" id="UP001211065">
    <property type="component" value="Unassembled WGS sequence"/>
</dbReference>
<dbReference type="Gene3D" id="3.90.470.10">
    <property type="entry name" value="Ribosomal protein L22/L17"/>
    <property type="match status" value="1"/>
</dbReference>
<reference evidence="5" key="1">
    <citation type="submission" date="2020-05" db="EMBL/GenBank/DDBJ databases">
        <title>Phylogenomic resolution of chytrid fungi.</title>
        <authorList>
            <person name="Stajich J.E."/>
            <person name="Amses K."/>
            <person name="Simmons R."/>
            <person name="Seto K."/>
            <person name="Myers J."/>
            <person name="Bonds A."/>
            <person name="Quandt C.A."/>
            <person name="Barry K."/>
            <person name="Liu P."/>
            <person name="Grigoriev I."/>
            <person name="Longcore J.E."/>
            <person name="James T.Y."/>
        </authorList>
    </citation>
    <scope>NUCLEOTIDE SEQUENCE</scope>
    <source>
        <strain evidence="5">JEL0476</strain>
    </source>
</reference>
<organism evidence="5 6">
    <name type="scientific">Clydaea vesicula</name>
    <dbReference type="NCBI Taxonomy" id="447962"/>
    <lineage>
        <taxon>Eukaryota</taxon>
        <taxon>Fungi</taxon>
        <taxon>Fungi incertae sedis</taxon>
        <taxon>Chytridiomycota</taxon>
        <taxon>Chytridiomycota incertae sedis</taxon>
        <taxon>Chytridiomycetes</taxon>
        <taxon>Lobulomycetales</taxon>
        <taxon>Lobulomycetaceae</taxon>
        <taxon>Clydaea</taxon>
    </lineage>
</organism>
<dbReference type="GO" id="GO:0006412">
    <property type="term" value="P:translation"/>
    <property type="evidence" value="ECO:0007669"/>
    <property type="project" value="InterPro"/>
</dbReference>
<dbReference type="InterPro" id="IPR047867">
    <property type="entry name" value="Ribosomal_uL22_bac/org-type"/>
</dbReference>
<dbReference type="SUPFAM" id="SSF54843">
    <property type="entry name" value="Ribosomal protein L22"/>
    <property type="match status" value="1"/>
</dbReference>
<evidence type="ECO:0000313" key="6">
    <source>
        <dbReference type="Proteomes" id="UP001211065"/>
    </source>
</evidence>
<evidence type="ECO:0000256" key="2">
    <source>
        <dbReference type="ARBA" id="ARBA00022980"/>
    </source>
</evidence>
<dbReference type="InterPro" id="IPR036394">
    <property type="entry name" value="Ribosomal_uL22_sf"/>
</dbReference>
<dbReference type="AlphaFoldDB" id="A0AAD5Y107"/>
<keyword evidence="3 4" id="KW-0687">Ribonucleoprotein</keyword>
<comment type="similarity">
    <text evidence="1 4">Belongs to the universal ribosomal protein uL22 family.</text>
</comment>
<dbReference type="Pfam" id="PF00237">
    <property type="entry name" value="Ribosomal_L22"/>
    <property type="match status" value="1"/>
</dbReference>
<proteinExistence type="inferred from homology"/>
<keyword evidence="2 4" id="KW-0689">Ribosomal protein</keyword>
<dbReference type="PANTHER" id="PTHR13501:SF8">
    <property type="entry name" value="LARGE RIBOSOMAL SUBUNIT PROTEIN UL22M"/>
    <property type="match status" value="1"/>
</dbReference>
<evidence type="ECO:0000256" key="1">
    <source>
        <dbReference type="ARBA" id="ARBA00009451"/>
    </source>
</evidence>
<protein>
    <recommendedName>
        <fullName evidence="7">Ribosomal protein L22</fullName>
    </recommendedName>
</protein>
<dbReference type="GO" id="GO:0003735">
    <property type="term" value="F:structural constituent of ribosome"/>
    <property type="evidence" value="ECO:0007669"/>
    <property type="project" value="InterPro"/>
</dbReference>
<evidence type="ECO:0000313" key="5">
    <source>
        <dbReference type="EMBL" id="KAJ3221700.1"/>
    </source>
</evidence>
<name>A0AAD5Y107_9FUNG</name>
<evidence type="ECO:0008006" key="7">
    <source>
        <dbReference type="Google" id="ProtNLM"/>
    </source>
</evidence>
<evidence type="ECO:0000256" key="3">
    <source>
        <dbReference type="ARBA" id="ARBA00023274"/>
    </source>
</evidence>
<comment type="caution">
    <text evidence="5">The sequence shown here is derived from an EMBL/GenBank/DDBJ whole genome shotgun (WGS) entry which is preliminary data.</text>
</comment>
<evidence type="ECO:0000256" key="4">
    <source>
        <dbReference type="RuleBase" id="RU004005"/>
    </source>
</evidence>